<protein>
    <submittedName>
        <fullName evidence="7">Hsp70 protein</fullName>
    </submittedName>
</protein>
<dbReference type="PRINTS" id="PR00301">
    <property type="entry name" value="HEATSHOCK70"/>
</dbReference>
<dbReference type="EMBL" id="FZNR01000037">
    <property type="protein sequence ID" value="SNT08435.1"/>
    <property type="molecule type" value="Genomic_DNA"/>
</dbReference>
<evidence type="ECO:0000313" key="8">
    <source>
        <dbReference type="Proteomes" id="UP000198415"/>
    </source>
</evidence>
<dbReference type="GO" id="GO:0140662">
    <property type="term" value="F:ATP-dependent protein folding chaperone"/>
    <property type="evidence" value="ECO:0007669"/>
    <property type="project" value="InterPro"/>
</dbReference>
<dbReference type="RefSeq" id="WP_179277540.1">
    <property type="nucleotide sequence ID" value="NZ_BOMU01000129.1"/>
</dbReference>
<reference evidence="7 8" key="1">
    <citation type="submission" date="2017-06" db="EMBL/GenBank/DDBJ databases">
        <authorList>
            <person name="Kim H.J."/>
            <person name="Triplett B.A."/>
        </authorList>
    </citation>
    <scope>NUCLEOTIDE SEQUENCE [LARGE SCALE GENOMIC DNA]</scope>
    <source>
        <strain evidence="7 8">DSM 43151</strain>
    </source>
</reference>
<name>A0A239JRJ4_9ACTN</name>
<dbReference type="PROSITE" id="PS00297">
    <property type="entry name" value="HSP70_1"/>
    <property type="match status" value="1"/>
</dbReference>
<evidence type="ECO:0000256" key="5">
    <source>
        <dbReference type="ARBA" id="ARBA00023186"/>
    </source>
</evidence>
<dbReference type="GO" id="GO:0005524">
    <property type="term" value="F:ATP binding"/>
    <property type="evidence" value="ECO:0007669"/>
    <property type="project" value="UniProtKB-KW"/>
</dbReference>
<accession>A0A239JRJ4</accession>
<evidence type="ECO:0000256" key="2">
    <source>
        <dbReference type="ARBA" id="ARBA00022741"/>
    </source>
</evidence>
<dbReference type="Pfam" id="PF00012">
    <property type="entry name" value="HSP70"/>
    <property type="match status" value="2"/>
</dbReference>
<dbReference type="PANTHER" id="PTHR42749:SF1">
    <property type="entry name" value="CELL SHAPE-DETERMINING PROTEIN MREB"/>
    <property type="match status" value="1"/>
</dbReference>
<keyword evidence="8" id="KW-1185">Reference proteome</keyword>
<evidence type="ECO:0000256" key="4">
    <source>
        <dbReference type="ARBA" id="ARBA00023016"/>
    </source>
</evidence>
<sequence>MSWWGLGVDLGTSFSAAAVVSGDRAEVLEIGRERRVPSTVVLDDTGRLVAGSLAHRLVARAPDRAERNPKRYVGRGPMLLGGHPVTAQDAMAALLELFVTEGRARFDDVHPASVVLTHPVAWDDERRSVLRAAARTVVPDAELRLVEEPVAAAVHYGTRPGPAGAGRLVAVYDLGGGTFDAAVLRSDRQGYEVLGKPGGDDDIGGEAFDSRVYAHFGRQLAETAPEWWAQVSGSHERRWLTAAENLLAEARLAKEMLSELEETSHYIGDADTDVRVSRAELEEMVGTDIARTVEILRGTIQAAGDEAGQVAGVYLTGGASRMPLVQQALREHYPGQVHTFDDPKIVVALGAARLAARDSGPAAVAAPTAVPTAPATPETILDNVVETRATASGLYVWCRPDGHRLHRVDPAELRPDRSIDIGEILSWTATDAGLLVADHTTGTQVHTFSPDLVIRATRPLPSRQRPTVVAAGTAGWVFLNAAATPADNRVGLPWGEFGAASYLTVDLSRGLVTDIEARYRLERSARWLLNEDNRQRRLIDQDSPSGSPPAPTGDEPSCLAIVGRFTSKAPLGASRNRPGGLLGGRHAGLKTWQEVLTIDAGGGITRTLRRDGDWLHQVQLWRGNWLMSTSAGLLAGDTPDTGRLLAARPGTGALRWFVAGAQAYAIGMEQVLPSRGLWIGVYRDGALHTLLAEPQTVLRGHLTSTYPQERPRVAIDGDGLLVACFRKPGSTQLLHVTATGVTELATTTGWAEPVVRVPSGLLCLHAALDPAGAAPAALPSLVRLT</sequence>
<dbReference type="InterPro" id="IPR013126">
    <property type="entry name" value="Hsp_70_fam"/>
</dbReference>
<evidence type="ECO:0000313" key="7">
    <source>
        <dbReference type="EMBL" id="SNT08435.1"/>
    </source>
</evidence>
<evidence type="ECO:0000256" key="3">
    <source>
        <dbReference type="ARBA" id="ARBA00022840"/>
    </source>
</evidence>
<dbReference type="Gene3D" id="3.90.640.10">
    <property type="entry name" value="Actin, Chain A, domain 4"/>
    <property type="match status" value="1"/>
</dbReference>
<feature type="region of interest" description="Disordered" evidence="6">
    <location>
        <begin position="538"/>
        <end position="557"/>
    </location>
</feature>
<dbReference type="PROSITE" id="PS01036">
    <property type="entry name" value="HSP70_3"/>
    <property type="match status" value="1"/>
</dbReference>
<dbReference type="AlphaFoldDB" id="A0A239JRJ4"/>
<organism evidence="7 8">
    <name type="scientific">Actinoplanes regularis</name>
    <dbReference type="NCBI Taxonomy" id="52697"/>
    <lineage>
        <taxon>Bacteria</taxon>
        <taxon>Bacillati</taxon>
        <taxon>Actinomycetota</taxon>
        <taxon>Actinomycetes</taxon>
        <taxon>Micromonosporales</taxon>
        <taxon>Micromonosporaceae</taxon>
        <taxon>Actinoplanes</taxon>
    </lineage>
</organism>
<gene>
    <name evidence="7" type="ORF">SAMN06264365_13737</name>
</gene>
<evidence type="ECO:0000256" key="6">
    <source>
        <dbReference type="SAM" id="MobiDB-lite"/>
    </source>
</evidence>
<keyword evidence="5" id="KW-0143">Chaperone</keyword>
<dbReference type="PANTHER" id="PTHR42749">
    <property type="entry name" value="CELL SHAPE-DETERMINING PROTEIN MREB"/>
    <property type="match status" value="1"/>
</dbReference>
<dbReference type="Gene3D" id="3.30.420.40">
    <property type="match status" value="2"/>
</dbReference>
<dbReference type="SUPFAM" id="SSF53067">
    <property type="entry name" value="Actin-like ATPase domain"/>
    <property type="match status" value="2"/>
</dbReference>
<keyword evidence="3" id="KW-0067">ATP-binding</keyword>
<dbReference type="InterPro" id="IPR018181">
    <property type="entry name" value="Heat_shock_70_CS"/>
</dbReference>
<dbReference type="InterPro" id="IPR043129">
    <property type="entry name" value="ATPase_NBD"/>
</dbReference>
<comment type="similarity">
    <text evidence="1">Belongs to the heat shock protein 70 family.</text>
</comment>
<keyword evidence="4" id="KW-0346">Stress response</keyword>
<dbReference type="Proteomes" id="UP000198415">
    <property type="component" value="Unassembled WGS sequence"/>
</dbReference>
<evidence type="ECO:0000256" key="1">
    <source>
        <dbReference type="ARBA" id="ARBA00007381"/>
    </source>
</evidence>
<proteinExistence type="inferred from homology"/>
<keyword evidence="2" id="KW-0547">Nucleotide-binding</keyword>